<comment type="caution">
    <text evidence="2">The sequence shown here is derived from an EMBL/GenBank/DDBJ whole genome shotgun (WGS) entry which is preliminary data.</text>
</comment>
<dbReference type="Gene3D" id="3.40.190.80">
    <property type="match status" value="1"/>
</dbReference>
<feature type="binding site" evidence="1">
    <location>
        <position position="89"/>
    </location>
    <ligand>
        <name>Mg(2+)</name>
        <dbReference type="ChEBI" id="CHEBI:18420"/>
        <label>1</label>
        <note>catalytic</note>
    </ligand>
</feature>
<feature type="binding site" evidence="1">
    <location>
        <position position="71"/>
    </location>
    <ligand>
        <name>Mg(2+)</name>
        <dbReference type="ChEBI" id="CHEBI:18420"/>
        <label>1</label>
        <note>catalytic</note>
    </ligand>
</feature>
<protein>
    <recommendedName>
        <fullName evidence="4">Inositol monophosphatase</fullName>
    </recommendedName>
</protein>
<dbReference type="AlphaFoldDB" id="A0A2G9YWX9"/>
<dbReference type="GO" id="GO:0046872">
    <property type="term" value="F:metal ion binding"/>
    <property type="evidence" value="ECO:0007669"/>
    <property type="project" value="UniProtKB-KW"/>
</dbReference>
<accession>A0A2G9YWX9</accession>
<dbReference type="InterPro" id="IPR000760">
    <property type="entry name" value="Inositol_monophosphatase-like"/>
</dbReference>
<reference evidence="2 3" key="1">
    <citation type="submission" date="2017-09" db="EMBL/GenBank/DDBJ databases">
        <title>Depth-based differentiation of microbial function through sediment-hosted aquifers and enrichment of novel symbionts in the deep terrestrial subsurface.</title>
        <authorList>
            <person name="Probst A.J."/>
            <person name="Ladd B."/>
            <person name="Jarett J.K."/>
            <person name="Geller-Mcgrath D.E."/>
            <person name="Sieber C.M."/>
            <person name="Emerson J.B."/>
            <person name="Anantharaman K."/>
            <person name="Thomas B.C."/>
            <person name="Malmstrom R."/>
            <person name="Stieglmeier M."/>
            <person name="Klingl A."/>
            <person name="Woyke T."/>
            <person name="Ryan C.M."/>
            <person name="Banfield J.F."/>
        </authorList>
    </citation>
    <scope>NUCLEOTIDE SEQUENCE [LARGE SCALE GENOMIC DNA]</scope>
    <source>
        <strain evidence="2">CG23_combo_of_CG06-09_8_20_14_all_38_19</strain>
    </source>
</reference>
<evidence type="ECO:0000256" key="1">
    <source>
        <dbReference type="PIRSR" id="PIRSR600760-2"/>
    </source>
</evidence>
<dbReference type="Proteomes" id="UP000230273">
    <property type="component" value="Unassembled WGS sequence"/>
</dbReference>
<evidence type="ECO:0008006" key="4">
    <source>
        <dbReference type="Google" id="ProtNLM"/>
    </source>
</evidence>
<keyword evidence="1" id="KW-0460">Magnesium</keyword>
<dbReference type="SUPFAM" id="SSF56655">
    <property type="entry name" value="Carbohydrate phosphatase"/>
    <property type="match status" value="1"/>
</dbReference>
<sequence>MDSSLIEKIEEVAIGALRTTRQIHEELGTCGEETVQKNQFGENSLRMDVEAEKVIIDAFLKARIPIRIKSEEHGTVEIGEEPTCLGVLDGLDGSGVYRKARGKGRYGTMFGIFSNLDPCYDEYLFSGIMEHTTNRLFFSSKGKGSFMVVNGIKRPIKCSGALRLGKQTRIYIDEGVESNKTLFSKRLGGFNTFYLGSSAVYYADMASGNADLVLECTRKGSLEIAVAYGLIRESGGVMVTMDGNDLGGRKYLSFGQDTHIPVVTASTSQLAQDLIDYVNRIESGF</sequence>
<evidence type="ECO:0000313" key="3">
    <source>
        <dbReference type="Proteomes" id="UP000230273"/>
    </source>
</evidence>
<name>A0A2G9YWX9_9BACT</name>
<comment type="cofactor">
    <cofactor evidence="1">
        <name>Mg(2+)</name>
        <dbReference type="ChEBI" id="CHEBI:18420"/>
    </cofactor>
</comment>
<dbReference type="Gene3D" id="3.30.540.10">
    <property type="entry name" value="Fructose-1,6-Bisphosphatase, subunit A, domain 1"/>
    <property type="match status" value="1"/>
</dbReference>
<keyword evidence="1" id="KW-0479">Metal-binding</keyword>
<feature type="binding site" evidence="1">
    <location>
        <position position="91"/>
    </location>
    <ligand>
        <name>Mg(2+)</name>
        <dbReference type="ChEBI" id="CHEBI:18420"/>
        <label>1</label>
        <note>catalytic</note>
    </ligand>
</feature>
<proteinExistence type="predicted"/>
<dbReference type="EMBL" id="PCRP01000027">
    <property type="protein sequence ID" value="PIP23730.1"/>
    <property type="molecule type" value="Genomic_DNA"/>
</dbReference>
<evidence type="ECO:0000313" key="2">
    <source>
        <dbReference type="EMBL" id="PIP23730.1"/>
    </source>
</evidence>
<gene>
    <name evidence="2" type="ORF">COX36_01750</name>
</gene>
<organism evidence="2 3">
    <name type="scientific">Candidatus Nealsonbacteria bacterium CG23_combo_of_CG06-09_8_20_14_all_38_19</name>
    <dbReference type="NCBI Taxonomy" id="1974721"/>
    <lineage>
        <taxon>Bacteria</taxon>
        <taxon>Candidatus Nealsoniibacteriota</taxon>
    </lineage>
</organism>
<dbReference type="Pfam" id="PF00459">
    <property type="entry name" value="Inositol_P"/>
    <property type="match status" value="1"/>
</dbReference>
<feature type="binding site" evidence="1">
    <location>
        <position position="92"/>
    </location>
    <ligand>
        <name>Mg(2+)</name>
        <dbReference type="ChEBI" id="CHEBI:18420"/>
        <label>1</label>
        <note>catalytic</note>
    </ligand>
</feature>